<reference evidence="2 3" key="1">
    <citation type="submission" date="2019-04" db="EMBL/GenBank/DDBJ databases">
        <title>High contiguity whole genome sequence and gene annotation resource for two Venturia nashicola isolates.</title>
        <authorList>
            <person name="Prokchorchik M."/>
            <person name="Won K."/>
            <person name="Lee Y."/>
            <person name="Choi E.D."/>
            <person name="Segonzac C."/>
            <person name="Sohn K.H."/>
        </authorList>
    </citation>
    <scope>NUCLEOTIDE SEQUENCE [LARGE SCALE GENOMIC DNA]</scope>
    <source>
        <strain evidence="2 3">PRI2</strain>
    </source>
</reference>
<keyword evidence="3" id="KW-1185">Reference proteome</keyword>
<sequence>MHLNPRALDSDPNPDLSQDVQDDMRGVTFIRAMLLSILGLLFMIFICGWLNDCRRQRARRRNARRRSTSTTSTTTIPEEIVDMPELRFPPAVDPVVVLQSVSGHRGYTAAGITLSSVWEGDLEGRVGTPPPPYVAPPGYEEIYYEGTGNLSV</sequence>
<evidence type="ECO:0000256" key="1">
    <source>
        <dbReference type="SAM" id="Phobius"/>
    </source>
</evidence>
<comment type="caution">
    <text evidence="2">The sequence shown here is derived from an EMBL/GenBank/DDBJ whole genome shotgun (WGS) entry which is preliminary data.</text>
</comment>
<proteinExistence type="predicted"/>
<keyword evidence="1" id="KW-1133">Transmembrane helix</keyword>
<feature type="transmembrane region" description="Helical" evidence="1">
    <location>
        <begin position="29"/>
        <end position="51"/>
    </location>
</feature>
<protein>
    <submittedName>
        <fullName evidence="2">Uncharacterized protein</fullName>
    </submittedName>
</protein>
<keyword evidence="1" id="KW-0812">Transmembrane</keyword>
<evidence type="ECO:0000313" key="3">
    <source>
        <dbReference type="Proteomes" id="UP000298493"/>
    </source>
</evidence>
<dbReference type="Proteomes" id="UP000298493">
    <property type="component" value="Unassembled WGS sequence"/>
</dbReference>
<dbReference type="AlphaFoldDB" id="A0A4Z1PJD4"/>
<organism evidence="2 3">
    <name type="scientific">Venturia nashicola</name>
    <dbReference type="NCBI Taxonomy" id="86259"/>
    <lineage>
        <taxon>Eukaryota</taxon>
        <taxon>Fungi</taxon>
        <taxon>Dikarya</taxon>
        <taxon>Ascomycota</taxon>
        <taxon>Pezizomycotina</taxon>
        <taxon>Dothideomycetes</taxon>
        <taxon>Pleosporomycetidae</taxon>
        <taxon>Venturiales</taxon>
        <taxon>Venturiaceae</taxon>
        <taxon>Venturia</taxon>
    </lineage>
</organism>
<name>A0A4Z1PJD4_9PEZI</name>
<evidence type="ECO:0000313" key="2">
    <source>
        <dbReference type="EMBL" id="TID25871.1"/>
    </source>
</evidence>
<keyword evidence="1" id="KW-0472">Membrane</keyword>
<gene>
    <name evidence="2" type="ORF">E6O75_ATG03734</name>
</gene>
<dbReference type="EMBL" id="SNSC02000003">
    <property type="protein sequence ID" value="TID25871.1"/>
    <property type="molecule type" value="Genomic_DNA"/>
</dbReference>
<accession>A0A4Z1PJD4</accession>